<protein>
    <recommendedName>
        <fullName evidence="4">DUF3857 domain-containing protein</fullName>
    </recommendedName>
</protein>
<dbReference type="Proteomes" id="UP000064893">
    <property type="component" value="Chromosome"/>
</dbReference>
<dbReference type="OrthoDB" id="8595007at2"/>
<evidence type="ECO:0000313" key="2">
    <source>
        <dbReference type="EMBL" id="ALO16759.1"/>
    </source>
</evidence>
<reference evidence="2 3" key="1">
    <citation type="submission" date="2015-11" db="EMBL/GenBank/DDBJ databases">
        <title>Description and complete genome sequence of a novel strain predominating in hypersaline microbial mats and representing a new family of the Bacteriodetes phylum.</title>
        <authorList>
            <person name="Spring S."/>
            <person name="Bunk B."/>
            <person name="Sproer C."/>
            <person name="Klenk H.-P."/>
        </authorList>
    </citation>
    <scope>NUCLEOTIDE SEQUENCE [LARGE SCALE GENOMIC DNA]</scope>
    <source>
        <strain evidence="2 3">L21-Spi-D4</strain>
    </source>
</reference>
<sequence precursor="true">MRASLLFIIFTFSLLTNNSVAQVLDYSTSITIDNNKKVTETTYLIQINQKESAHLSDITIYHDAKDKFKLLEAYVIDANGDKVKKVKKRDVKTRNRRTYSTFYQDDLIEEFDLHWSTYPHLIKYAYRIIEKDFVFIANWTPYIKADLKVKSSTLTVDIPEDYGFKSEYADAFRFKNSDEKGRKVLEWNLGSYETPEDEALAPPLAELIPRVIIVPQKFEYGVEGSSENWQTFGLWQLKLNAGTDLLTTSEKEKVDKLIKGIDSKREIARTLYHYMQDNTHYINVSIDFGGLKSYPASYVCDNKYGDCKALTTYMKALLKYAGIESFYTKIRAGENTASINENLPSQQFNHVILCVPMEKDTIWLENTSSTAPFNYLGSFTQNRKALVVNGDQSKLVKTPAMNLGDVLEKRNYSFTTNKNGTGKISINQKLRGDAFEAVNYYKRQASESDQKEFLNRISKVGHFTLKNWSFKKVNRDAKEITVSMNGIVKNQFRVIGQMLVLKPIEMDIPELEAPSERTHDLKISMPVNIFDSAVYNMPFQDGFNVNVPQDMIIESDYGIYRHRYEKRNSTITVTQRFQMYPGRFPKEKYKDFYEFIESIFEYRKQSVIVLNPKE</sequence>
<dbReference type="AlphaFoldDB" id="A0A0S2I3H5"/>
<feature type="signal peptide" evidence="1">
    <location>
        <begin position="1"/>
        <end position="21"/>
    </location>
</feature>
<evidence type="ECO:0000256" key="1">
    <source>
        <dbReference type="SAM" id="SignalP"/>
    </source>
</evidence>
<dbReference type="Gene3D" id="3.10.620.30">
    <property type="match status" value="1"/>
</dbReference>
<keyword evidence="3" id="KW-1185">Reference proteome</keyword>
<dbReference type="InterPro" id="IPR038765">
    <property type="entry name" value="Papain-like_cys_pep_sf"/>
</dbReference>
<gene>
    <name evidence="2" type="ORF">L21SP5_03144</name>
</gene>
<dbReference type="Gene3D" id="2.60.120.1130">
    <property type="match status" value="1"/>
</dbReference>
<proteinExistence type="predicted"/>
<evidence type="ECO:0000313" key="3">
    <source>
        <dbReference type="Proteomes" id="UP000064893"/>
    </source>
</evidence>
<evidence type="ECO:0008006" key="4">
    <source>
        <dbReference type="Google" id="ProtNLM"/>
    </source>
</evidence>
<dbReference type="Gene3D" id="2.60.40.3140">
    <property type="match status" value="1"/>
</dbReference>
<dbReference type="EMBL" id="CP013118">
    <property type="protein sequence ID" value="ALO16759.1"/>
    <property type="molecule type" value="Genomic_DNA"/>
</dbReference>
<keyword evidence="1" id="KW-0732">Signal</keyword>
<dbReference type="SUPFAM" id="SSF54001">
    <property type="entry name" value="Cysteine proteinases"/>
    <property type="match status" value="1"/>
</dbReference>
<dbReference type="RefSeq" id="WP_057954110.1">
    <property type="nucleotide sequence ID" value="NZ_CP013118.1"/>
</dbReference>
<dbReference type="PATRIC" id="fig|1307839.3.peg.3305"/>
<accession>A0A0S2I3H5</accession>
<feature type="chain" id="PRO_5006599644" description="DUF3857 domain-containing protein" evidence="1">
    <location>
        <begin position="22"/>
        <end position="614"/>
    </location>
</feature>
<dbReference type="STRING" id="1307839.L21SP5_03144"/>
<organism evidence="2 3">
    <name type="scientific">Salinivirga cyanobacteriivorans</name>
    <dbReference type="NCBI Taxonomy" id="1307839"/>
    <lineage>
        <taxon>Bacteria</taxon>
        <taxon>Pseudomonadati</taxon>
        <taxon>Bacteroidota</taxon>
        <taxon>Bacteroidia</taxon>
        <taxon>Bacteroidales</taxon>
        <taxon>Salinivirgaceae</taxon>
        <taxon>Salinivirga</taxon>
    </lineage>
</organism>
<name>A0A0S2I3H5_9BACT</name>
<dbReference type="KEGG" id="blq:L21SP5_03144"/>